<evidence type="ECO:0000256" key="8">
    <source>
        <dbReference type="ARBA" id="ARBA00023242"/>
    </source>
</evidence>
<keyword evidence="7" id="KW-0234">DNA repair</keyword>
<feature type="binding site" evidence="10">
    <location>
        <position position="620"/>
    </location>
    <ligand>
        <name>substrate</name>
    </ligand>
</feature>
<dbReference type="AlphaFoldDB" id="A0A836EAP3"/>
<dbReference type="GO" id="GO:0004527">
    <property type="term" value="F:exonuclease activity"/>
    <property type="evidence" value="ECO:0007669"/>
    <property type="project" value="UniProtKB-KW"/>
</dbReference>
<organism evidence="13 14">
    <name type="scientific">Pseudoatta argentina</name>
    <dbReference type="NCBI Taxonomy" id="621737"/>
    <lineage>
        <taxon>Eukaryota</taxon>
        <taxon>Metazoa</taxon>
        <taxon>Ecdysozoa</taxon>
        <taxon>Arthropoda</taxon>
        <taxon>Hexapoda</taxon>
        <taxon>Insecta</taxon>
        <taxon>Pterygota</taxon>
        <taxon>Neoptera</taxon>
        <taxon>Endopterygota</taxon>
        <taxon>Hymenoptera</taxon>
        <taxon>Apocrita</taxon>
        <taxon>Aculeata</taxon>
        <taxon>Formicoidea</taxon>
        <taxon>Formicidae</taxon>
        <taxon>Myrmicinae</taxon>
        <taxon>Pseudoatta</taxon>
    </lineage>
</organism>
<feature type="compositionally biased region" description="Low complexity" evidence="12">
    <location>
        <begin position="451"/>
        <end position="476"/>
    </location>
</feature>
<feature type="compositionally biased region" description="Polar residues" evidence="12">
    <location>
        <begin position="346"/>
        <end position="368"/>
    </location>
</feature>
<feature type="non-terminal residue" evidence="13">
    <location>
        <position position="1"/>
    </location>
</feature>
<keyword evidence="4" id="KW-0227">DNA damage</keyword>
<protein>
    <submittedName>
        <fullName evidence="13">TYDP1 phosphodiesterase</fullName>
    </submittedName>
</protein>
<dbReference type="EMBL" id="JAANIA010002908">
    <property type="protein sequence ID" value="KAG5307573.1"/>
    <property type="molecule type" value="Genomic_DNA"/>
</dbReference>
<reference evidence="13" key="1">
    <citation type="submission" date="2020-02" db="EMBL/GenBank/DDBJ databases">
        <title>Relaxed selection underlies rapid genomic changes in the transitions from sociality to social parasitism in ants.</title>
        <authorList>
            <person name="Bi X."/>
        </authorList>
    </citation>
    <scope>NUCLEOTIDE SEQUENCE</scope>
    <source>
        <strain evidence="13">BGI-DK2014c</strain>
        <tissue evidence="13">Whole body</tissue>
    </source>
</reference>
<feature type="region of interest" description="Disordered" evidence="12">
    <location>
        <begin position="1"/>
        <end position="76"/>
    </location>
</feature>
<dbReference type="GO" id="GO:0003690">
    <property type="term" value="F:double-stranded DNA binding"/>
    <property type="evidence" value="ECO:0007669"/>
    <property type="project" value="TreeGrafter"/>
</dbReference>
<dbReference type="InterPro" id="IPR010347">
    <property type="entry name" value="Tdp1"/>
</dbReference>
<evidence type="ECO:0000256" key="10">
    <source>
        <dbReference type="PIRSR" id="PIRSR610347-2"/>
    </source>
</evidence>
<evidence type="ECO:0000256" key="12">
    <source>
        <dbReference type="SAM" id="MobiDB-lite"/>
    </source>
</evidence>
<keyword evidence="6" id="KW-0269">Exonuclease</keyword>
<dbReference type="GO" id="GO:0006281">
    <property type="term" value="P:DNA repair"/>
    <property type="evidence" value="ECO:0007669"/>
    <property type="project" value="UniProtKB-KW"/>
</dbReference>
<keyword evidence="5" id="KW-0378">Hydrolase</keyword>
<feature type="site" description="Interaction with DNA" evidence="11">
    <location>
        <position position="872"/>
    </location>
</feature>
<feature type="active site" description="Nucleophile" evidence="9">
    <location>
        <position position="618"/>
    </location>
</feature>
<feature type="compositionally biased region" description="Basic and acidic residues" evidence="12">
    <location>
        <begin position="369"/>
        <end position="378"/>
    </location>
</feature>
<dbReference type="PANTHER" id="PTHR12415:SF0">
    <property type="entry name" value="TYROSYL-DNA PHOSPHODIESTERASE 1"/>
    <property type="match status" value="1"/>
</dbReference>
<dbReference type="Pfam" id="PF06087">
    <property type="entry name" value="Tyr-DNA_phospho"/>
    <property type="match status" value="2"/>
</dbReference>
<comment type="subcellular location">
    <subcellularLocation>
        <location evidence="1">Nucleus</location>
    </subcellularLocation>
</comment>
<feature type="active site" description="Proton donor/acceptor" evidence="9">
    <location>
        <position position="847"/>
    </location>
</feature>
<keyword evidence="3" id="KW-0540">Nuclease</keyword>
<dbReference type="Gene3D" id="3.30.870.10">
    <property type="entry name" value="Endonuclease Chain A"/>
    <property type="match status" value="3"/>
</dbReference>
<dbReference type="GO" id="GO:0017005">
    <property type="term" value="F:3'-tyrosyl-DNA phosphodiesterase activity"/>
    <property type="evidence" value="ECO:0007669"/>
    <property type="project" value="TreeGrafter"/>
</dbReference>
<evidence type="ECO:0000313" key="14">
    <source>
        <dbReference type="Proteomes" id="UP000668214"/>
    </source>
</evidence>
<gene>
    <name evidence="13" type="primary">Gkt_1</name>
    <name evidence="13" type="ORF">G6Z78_0012395</name>
</gene>
<evidence type="ECO:0000313" key="13">
    <source>
        <dbReference type="EMBL" id="KAG5307573.1"/>
    </source>
</evidence>
<feature type="compositionally biased region" description="Polar residues" evidence="12">
    <location>
        <begin position="1"/>
        <end position="15"/>
    </location>
</feature>
<feature type="compositionally biased region" description="Polar residues" evidence="12">
    <location>
        <begin position="46"/>
        <end position="70"/>
    </location>
</feature>
<evidence type="ECO:0000256" key="3">
    <source>
        <dbReference type="ARBA" id="ARBA00022722"/>
    </source>
</evidence>
<comment type="caution">
    <text evidence="13">The sequence shown here is derived from an EMBL/GenBank/DDBJ whole genome shotgun (WGS) entry which is preliminary data.</text>
</comment>
<accession>A0A836EAP3</accession>
<dbReference type="PANTHER" id="PTHR12415">
    <property type="entry name" value="TYROSYL-DNA PHOSPHODIESTERASE 1"/>
    <property type="match status" value="1"/>
</dbReference>
<evidence type="ECO:0000256" key="2">
    <source>
        <dbReference type="ARBA" id="ARBA00010205"/>
    </source>
</evidence>
<evidence type="ECO:0000256" key="4">
    <source>
        <dbReference type="ARBA" id="ARBA00022763"/>
    </source>
</evidence>
<dbReference type="CDD" id="cd09193">
    <property type="entry name" value="PLDc_mTdp1_1"/>
    <property type="match status" value="1"/>
</dbReference>
<dbReference type="Proteomes" id="UP000668214">
    <property type="component" value="Unassembled WGS sequence"/>
</dbReference>
<evidence type="ECO:0000256" key="1">
    <source>
        <dbReference type="ARBA" id="ARBA00004123"/>
    </source>
</evidence>
<evidence type="ECO:0000256" key="9">
    <source>
        <dbReference type="PIRSR" id="PIRSR610347-1"/>
    </source>
</evidence>
<feature type="region of interest" description="Disordered" evidence="12">
    <location>
        <begin position="345"/>
        <end position="477"/>
    </location>
</feature>
<dbReference type="GO" id="GO:0005634">
    <property type="term" value="C:nucleus"/>
    <property type="evidence" value="ECO:0007669"/>
    <property type="project" value="UniProtKB-SubCell"/>
</dbReference>
<evidence type="ECO:0000256" key="6">
    <source>
        <dbReference type="ARBA" id="ARBA00022839"/>
    </source>
</evidence>
<feature type="non-terminal residue" evidence="13">
    <location>
        <position position="944"/>
    </location>
</feature>
<evidence type="ECO:0000256" key="11">
    <source>
        <dbReference type="PIRSR" id="PIRSR610347-3"/>
    </source>
</evidence>
<feature type="compositionally biased region" description="Basic residues" evidence="12">
    <location>
        <begin position="18"/>
        <end position="29"/>
    </location>
</feature>
<feature type="compositionally biased region" description="Basic and acidic residues" evidence="12">
    <location>
        <begin position="387"/>
        <end position="426"/>
    </location>
</feature>
<proteinExistence type="inferred from homology"/>
<comment type="similarity">
    <text evidence="2">Belongs to the tyrosyl-DNA phosphodiesterase family.</text>
</comment>
<sequence>CSSTKGHLSTTSSTKGDLKKKIKKNTRKKSREESEDSTFDIEKTRQMSTESNDFTDNSQQNIGDSRSSLKNSEKDSNSITSRMEYFMHKYQVFDSEKLRKKARKMAIRIMRQIGYAAMVEEPERFATKHASSAPYHLFFTRVENSEETYNQQFSITFSEILDRSLGEIVNSLHLTFTVDVGWLYLQYLLAGQRTDMTILYKYRICPCHEELSKNITIIKIVGQLDQYSSHHANIMILQYSNGIRVVVSTAALYSDDWKNRTQGLWISPHLPYLPESAKPSDGESPTGFKKDLERYLMEKLLVNQLDGTIEIPEVLHFACNDRSQLLDQLKVLQIVLRRERNKNKDNQLSGIDNSSFKAQSSSTTNVSSTKEDLKDKVERHKKATVQRRQDKLEQMDAEARALSRALIEEERENHTETIKAKKRSMEASEVGSSVTKKMKQMSIEGSNCTKDSQQNISDSQSSSRSNEQSTSSGTSIMDMYQLCDSEKSRKEVRKKAIQMMRHSGYTVSVVEPGEFAIKYAFSAPYHLFFTRIENSKETYNQQFSITFPEILDRSLGEIVNSLHLNFMVDVGWLCLQYLLAGQCTDMMILYGDRVDREKLNKNITMIEVDMPTKFGCHHTKIMILQYKDDGIRVVVSTANLYSDDWENRTQGLWISPHLPRLPESANPSDGESPTGFKKDLERYFNKYRHPALTQWICAIRRANFSDVNVFLVASIPGTHKDNEADSWGYKKLAHVLSRYATLPPDAPQWPIVAQSSSIGSLGPNFESWLSKDIIPCMSRETTKGLKSHPHFQFIYPSIENYKQSFDCRNLSCCLPYSAKVHSKQQWIESYLYQWKSKRTGRDRAMPHIKSYTRISPDFKSISWFVLTSANLSKAAWGVQRNNHYIMSYEAGVIFIPKLITGTTTFPIEDEEDPAVPVFPIPYDLPLCRYESSDSPFVCEFLTSL</sequence>
<keyword evidence="14" id="KW-1185">Reference proteome</keyword>
<keyword evidence="8" id="KW-0539">Nucleus</keyword>
<name>A0A836EAP3_9HYME</name>
<dbReference type="SUPFAM" id="SSF56024">
    <property type="entry name" value="Phospholipase D/nuclease"/>
    <property type="match status" value="3"/>
</dbReference>
<feature type="binding site" evidence="10">
    <location>
        <position position="849"/>
    </location>
    <ligand>
        <name>substrate</name>
    </ligand>
</feature>
<evidence type="ECO:0000256" key="5">
    <source>
        <dbReference type="ARBA" id="ARBA00022801"/>
    </source>
</evidence>
<dbReference type="GO" id="GO:0003697">
    <property type="term" value="F:single-stranded DNA binding"/>
    <property type="evidence" value="ECO:0007669"/>
    <property type="project" value="TreeGrafter"/>
</dbReference>
<evidence type="ECO:0000256" key="7">
    <source>
        <dbReference type="ARBA" id="ARBA00023204"/>
    </source>
</evidence>